<dbReference type="AlphaFoldDB" id="A0A448TAY3"/>
<dbReference type="InterPro" id="IPR020568">
    <property type="entry name" value="Ribosomal_Su5_D2-typ_SF"/>
</dbReference>
<proteinExistence type="predicted"/>
<dbReference type="Proteomes" id="UP000270487">
    <property type="component" value="Chromosome"/>
</dbReference>
<dbReference type="EMBL" id="LR134492">
    <property type="protein sequence ID" value="VEI77119.1"/>
    <property type="molecule type" value="Genomic_DNA"/>
</dbReference>
<sequence>MSLAVIYTRATIGVQAPSVMVEVHISNGLPGLTLVGLPETTVKEARDRVRSALINNGFTFPAKRITVNLAPADLPKEGGVMIYPLRWPFWRPQSSCQQISWRTMSSWVNWRFLAH</sequence>
<organism evidence="1 2">
    <name type="scientific">Serratia fonticola</name>
    <dbReference type="NCBI Taxonomy" id="47917"/>
    <lineage>
        <taxon>Bacteria</taxon>
        <taxon>Pseudomonadati</taxon>
        <taxon>Pseudomonadota</taxon>
        <taxon>Gammaproteobacteria</taxon>
        <taxon>Enterobacterales</taxon>
        <taxon>Yersiniaceae</taxon>
        <taxon>Serratia</taxon>
    </lineage>
</organism>
<evidence type="ECO:0000313" key="1">
    <source>
        <dbReference type="EMBL" id="VEI77119.1"/>
    </source>
</evidence>
<evidence type="ECO:0000313" key="2">
    <source>
        <dbReference type="Proteomes" id="UP000270487"/>
    </source>
</evidence>
<dbReference type="SUPFAM" id="SSF54211">
    <property type="entry name" value="Ribosomal protein S5 domain 2-like"/>
    <property type="match status" value="1"/>
</dbReference>
<reference evidence="1 2" key="1">
    <citation type="submission" date="2018-12" db="EMBL/GenBank/DDBJ databases">
        <authorList>
            <consortium name="Pathogen Informatics"/>
        </authorList>
    </citation>
    <scope>NUCLEOTIDE SEQUENCE [LARGE SCALE GENOMIC DNA]</scope>
    <source>
        <strain evidence="1 2">NCTC13193</strain>
    </source>
</reference>
<gene>
    <name evidence="1" type="primary">comM_1</name>
    <name evidence="1" type="ORF">NCTC13193_05661</name>
</gene>
<protein>
    <submittedName>
        <fullName evidence="1">Competence protein ComM</fullName>
    </submittedName>
</protein>
<name>A0A448TAY3_SERFO</name>
<dbReference type="Pfam" id="PF13541">
    <property type="entry name" value="ChlI"/>
    <property type="match status" value="1"/>
</dbReference>
<accession>A0A448TAY3</accession>